<dbReference type="AlphaFoldDB" id="A0A537JB12"/>
<dbReference type="GO" id="GO:0016491">
    <property type="term" value="F:oxidoreductase activity"/>
    <property type="evidence" value="ECO:0007669"/>
    <property type="project" value="UniProtKB-KW"/>
</dbReference>
<comment type="similarity">
    <text evidence="1">Belongs to the short-chain dehydrogenases/reductases (SDR) family.</text>
</comment>
<name>A0A537JB12_9BACT</name>
<protein>
    <submittedName>
        <fullName evidence="3">SDR family NAD(P)-dependent oxidoreductase</fullName>
    </submittedName>
</protein>
<sequence length="81" mass="8600">VAVAARTRPEVEAVAAEIRARGRRGIPFAADVASPEEIQRLFAEAVAALGGLEVLITAAGFIIRKPAVEYTLEDWDALLAV</sequence>
<dbReference type="InterPro" id="IPR002347">
    <property type="entry name" value="SDR_fam"/>
</dbReference>
<evidence type="ECO:0000313" key="4">
    <source>
        <dbReference type="Proteomes" id="UP000320048"/>
    </source>
</evidence>
<dbReference type="Pfam" id="PF00106">
    <property type="entry name" value="adh_short"/>
    <property type="match status" value="1"/>
</dbReference>
<dbReference type="PANTHER" id="PTHR43669:SF3">
    <property type="entry name" value="ALCOHOL DEHYDROGENASE, PUTATIVE (AFU_ORTHOLOGUE AFUA_3G03445)-RELATED"/>
    <property type="match status" value="1"/>
</dbReference>
<evidence type="ECO:0000256" key="1">
    <source>
        <dbReference type="ARBA" id="ARBA00006484"/>
    </source>
</evidence>
<dbReference type="PANTHER" id="PTHR43669">
    <property type="entry name" value="5-KETO-D-GLUCONATE 5-REDUCTASE"/>
    <property type="match status" value="1"/>
</dbReference>
<proteinExistence type="inferred from homology"/>
<feature type="non-terminal residue" evidence="3">
    <location>
        <position position="1"/>
    </location>
</feature>
<dbReference type="Proteomes" id="UP000320048">
    <property type="component" value="Unassembled WGS sequence"/>
</dbReference>
<evidence type="ECO:0000256" key="2">
    <source>
        <dbReference type="ARBA" id="ARBA00023002"/>
    </source>
</evidence>
<organism evidence="3 4">
    <name type="scientific">Candidatus Segetimicrobium genomatis</name>
    <dbReference type="NCBI Taxonomy" id="2569760"/>
    <lineage>
        <taxon>Bacteria</taxon>
        <taxon>Bacillati</taxon>
        <taxon>Candidatus Sysuimicrobiota</taxon>
        <taxon>Candidatus Sysuimicrobiia</taxon>
        <taxon>Candidatus Sysuimicrobiales</taxon>
        <taxon>Candidatus Segetimicrobiaceae</taxon>
        <taxon>Candidatus Segetimicrobium</taxon>
    </lineage>
</organism>
<dbReference type="InterPro" id="IPR036291">
    <property type="entry name" value="NAD(P)-bd_dom_sf"/>
</dbReference>
<gene>
    <name evidence="3" type="ORF">E6H04_08215</name>
</gene>
<dbReference type="Gene3D" id="3.40.50.720">
    <property type="entry name" value="NAD(P)-binding Rossmann-like Domain"/>
    <property type="match status" value="1"/>
</dbReference>
<keyword evidence="2" id="KW-0560">Oxidoreductase</keyword>
<dbReference type="EMBL" id="VBAO01000204">
    <property type="protein sequence ID" value="TMI80685.1"/>
    <property type="molecule type" value="Genomic_DNA"/>
</dbReference>
<accession>A0A537JB12</accession>
<evidence type="ECO:0000313" key="3">
    <source>
        <dbReference type="EMBL" id="TMI80685.1"/>
    </source>
</evidence>
<comment type="caution">
    <text evidence="3">The sequence shown here is derived from an EMBL/GenBank/DDBJ whole genome shotgun (WGS) entry which is preliminary data.</text>
</comment>
<dbReference type="SUPFAM" id="SSF51735">
    <property type="entry name" value="NAD(P)-binding Rossmann-fold domains"/>
    <property type="match status" value="1"/>
</dbReference>
<reference evidence="3 4" key="1">
    <citation type="journal article" date="2019" name="Nat. Microbiol.">
        <title>Mediterranean grassland soil C-N compound turnover is dependent on rainfall and depth, and is mediated by genomically divergent microorganisms.</title>
        <authorList>
            <person name="Diamond S."/>
            <person name="Andeer P.F."/>
            <person name="Li Z."/>
            <person name="Crits-Christoph A."/>
            <person name="Burstein D."/>
            <person name="Anantharaman K."/>
            <person name="Lane K.R."/>
            <person name="Thomas B.C."/>
            <person name="Pan C."/>
            <person name="Northen T.R."/>
            <person name="Banfield J.F."/>
        </authorList>
    </citation>
    <scope>NUCLEOTIDE SEQUENCE [LARGE SCALE GENOMIC DNA]</scope>
    <source>
        <strain evidence="3">NP_7</strain>
    </source>
</reference>
<dbReference type="CDD" id="cd05233">
    <property type="entry name" value="SDR_c"/>
    <property type="match status" value="1"/>
</dbReference>
<feature type="non-terminal residue" evidence="3">
    <location>
        <position position="81"/>
    </location>
</feature>